<accession>A0A848EIY0</accession>
<dbReference type="AlphaFoldDB" id="A0A848EIY0"/>
<comment type="caution">
    <text evidence="2">The sequence shown here is derived from an EMBL/GenBank/DDBJ whole genome shotgun (WGS) entry which is preliminary data.</text>
</comment>
<evidence type="ECO:0000313" key="3">
    <source>
        <dbReference type="Proteomes" id="UP000548582"/>
    </source>
</evidence>
<evidence type="ECO:0000313" key="2">
    <source>
        <dbReference type="EMBL" id="NMJ43912.1"/>
    </source>
</evidence>
<keyword evidence="3" id="KW-1185">Reference proteome</keyword>
<organism evidence="2 3">
    <name type="scientific">Neoroseomonas marina</name>
    <dbReference type="NCBI Taxonomy" id="1232220"/>
    <lineage>
        <taxon>Bacteria</taxon>
        <taxon>Pseudomonadati</taxon>
        <taxon>Pseudomonadota</taxon>
        <taxon>Alphaproteobacteria</taxon>
        <taxon>Acetobacterales</taxon>
        <taxon>Acetobacteraceae</taxon>
        <taxon>Neoroseomonas</taxon>
    </lineage>
</organism>
<dbReference type="RefSeq" id="WP_170056102.1">
    <property type="nucleotide sequence ID" value="NZ_JABBKX010000010.1"/>
</dbReference>
<evidence type="ECO:0000256" key="1">
    <source>
        <dbReference type="SAM" id="Phobius"/>
    </source>
</evidence>
<proteinExistence type="predicted"/>
<keyword evidence="1" id="KW-0812">Transmembrane</keyword>
<gene>
    <name evidence="2" type="ORF">GWK16_21880</name>
</gene>
<keyword evidence="1" id="KW-1133">Transmembrane helix</keyword>
<protein>
    <submittedName>
        <fullName evidence="2">Uncharacterized protein</fullName>
    </submittedName>
</protein>
<keyword evidence="1" id="KW-0472">Membrane</keyword>
<sequence>MQQDPSGMAPEDLSHAGSVVDKAIEYMMEQRIAPISIASALLGGALGLLARTMDDRSVAAVLRNALASVENGELAEARQGQPPQA</sequence>
<reference evidence="2 3" key="1">
    <citation type="submission" date="2020-03" db="EMBL/GenBank/DDBJ databases">
        <authorList>
            <person name="Sun Q."/>
        </authorList>
    </citation>
    <scope>NUCLEOTIDE SEQUENCE [LARGE SCALE GENOMIC DNA]</scope>
    <source>
        <strain evidence="2 3">JC162</strain>
    </source>
</reference>
<feature type="transmembrane region" description="Helical" evidence="1">
    <location>
        <begin position="32"/>
        <end position="50"/>
    </location>
</feature>
<dbReference type="EMBL" id="JABBKX010000010">
    <property type="protein sequence ID" value="NMJ43912.1"/>
    <property type="molecule type" value="Genomic_DNA"/>
</dbReference>
<dbReference type="Proteomes" id="UP000548582">
    <property type="component" value="Unassembled WGS sequence"/>
</dbReference>
<name>A0A848EIY0_9PROT</name>